<dbReference type="RefSeq" id="WP_127057543.1">
    <property type="nucleotide sequence ID" value="NZ_RZGR01000043.1"/>
</dbReference>
<gene>
    <name evidence="2" type="primary">ku</name>
    <name evidence="4" type="ORF">EKM59_10910</name>
</gene>
<keyword evidence="2" id="KW-0227">DNA damage</keyword>
<dbReference type="NCBIfam" id="TIGR02772">
    <property type="entry name" value="Ku_bact"/>
    <property type="match status" value="1"/>
</dbReference>
<dbReference type="Gene3D" id="2.40.290.10">
    <property type="match status" value="1"/>
</dbReference>
<evidence type="ECO:0000256" key="1">
    <source>
        <dbReference type="ARBA" id="ARBA00023125"/>
    </source>
</evidence>
<reference evidence="4 5" key="1">
    <citation type="submission" date="2018-12" db="EMBL/GenBank/DDBJ databases">
        <title>Legionella sp,whole genome shotgun sequence.</title>
        <authorList>
            <person name="Wu H."/>
        </authorList>
    </citation>
    <scope>NUCLEOTIDE SEQUENCE [LARGE SCALE GENOMIC DNA]</scope>
    <source>
        <strain evidence="5">km714</strain>
    </source>
</reference>
<evidence type="ECO:0000313" key="4">
    <source>
        <dbReference type="EMBL" id="RUQ81020.1"/>
    </source>
</evidence>
<accession>A0A433JH04</accession>
<evidence type="ECO:0000313" key="5">
    <source>
        <dbReference type="Proteomes" id="UP000288012"/>
    </source>
</evidence>
<comment type="similarity">
    <text evidence="2">Belongs to the prokaryotic Ku family.</text>
</comment>
<dbReference type="AlphaFoldDB" id="A0A433JH04"/>
<name>A0A433JH04_9GAMM</name>
<dbReference type="InterPro" id="IPR006164">
    <property type="entry name" value="DNA_bd_Ku70/Ku80"/>
</dbReference>
<feature type="domain" description="Ku" evidence="3">
    <location>
        <begin position="52"/>
        <end position="180"/>
    </location>
</feature>
<organism evidence="4 5">
    <name type="scientific">Legionella septentrionalis</name>
    <dbReference type="NCBI Taxonomy" id="2498109"/>
    <lineage>
        <taxon>Bacteria</taxon>
        <taxon>Pseudomonadati</taxon>
        <taxon>Pseudomonadota</taxon>
        <taxon>Gammaproteobacteria</taxon>
        <taxon>Legionellales</taxon>
        <taxon>Legionellaceae</taxon>
        <taxon>Legionella</taxon>
    </lineage>
</organism>
<dbReference type="GO" id="GO:0003690">
    <property type="term" value="F:double-stranded DNA binding"/>
    <property type="evidence" value="ECO:0007669"/>
    <property type="project" value="UniProtKB-UniRule"/>
</dbReference>
<proteinExistence type="inferred from homology"/>
<dbReference type="SMART" id="SM00559">
    <property type="entry name" value="Ku78"/>
    <property type="match status" value="1"/>
</dbReference>
<protein>
    <recommendedName>
        <fullName evidence="2">Non-homologous end joining protein Ku</fullName>
    </recommendedName>
</protein>
<dbReference type="SUPFAM" id="SSF100939">
    <property type="entry name" value="SPOC domain-like"/>
    <property type="match status" value="1"/>
</dbReference>
<evidence type="ECO:0000256" key="2">
    <source>
        <dbReference type="HAMAP-Rule" id="MF_01875"/>
    </source>
</evidence>
<dbReference type="CDD" id="cd00789">
    <property type="entry name" value="KU_like"/>
    <property type="match status" value="1"/>
</dbReference>
<dbReference type="EMBL" id="RZGR01000043">
    <property type="protein sequence ID" value="RUQ81020.1"/>
    <property type="molecule type" value="Genomic_DNA"/>
</dbReference>
<dbReference type="InterPro" id="IPR016194">
    <property type="entry name" value="SPOC-like_C_dom_sf"/>
</dbReference>
<dbReference type="InterPro" id="IPR009187">
    <property type="entry name" value="Prok_Ku"/>
</dbReference>
<dbReference type="Pfam" id="PF02735">
    <property type="entry name" value="Ku"/>
    <property type="match status" value="1"/>
</dbReference>
<dbReference type="GO" id="GO:0006310">
    <property type="term" value="P:DNA recombination"/>
    <property type="evidence" value="ECO:0007669"/>
    <property type="project" value="UniProtKB-KW"/>
</dbReference>
<keyword evidence="2" id="KW-0233">DNA recombination</keyword>
<dbReference type="GO" id="GO:0006303">
    <property type="term" value="P:double-strand break repair via nonhomologous end joining"/>
    <property type="evidence" value="ECO:0007669"/>
    <property type="project" value="UniProtKB-UniRule"/>
</dbReference>
<keyword evidence="1 2" id="KW-0238">DNA-binding</keyword>
<dbReference type="PIRSF" id="PIRSF006493">
    <property type="entry name" value="Prok_Ku"/>
    <property type="match status" value="1"/>
</dbReference>
<dbReference type="PANTHER" id="PTHR41251">
    <property type="entry name" value="NON-HOMOLOGOUS END JOINING PROTEIN KU"/>
    <property type="match status" value="1"/>
</dbReference>
<comment type="function">
    <text evidence="2">With LigD forms a non-homologous end joining (NHEJ) DNA repair enzyme, which repairs dsDNA breaks with reduced fidelity. Binds linear dsDNA with 5'- and 3'- overhangs but not closed circular dsDNA nor ssDNA. Recruits and stimulates the ligase activity of LigD.</text>
</comment>
<evidence type="ECO:0000259" key="3">
    <source>
        <dbReference type="SMART" id="SM00559"/>
    </source>
</evidence>
<sequence length="259" mass="29777">MRAIWSGSISFGLVNIPVKIYSAVENHTLNLDLLRRQDLCPIRYSRVCQTDGKEVPWEDIAKGYEYRNGDIVLLEKKDFAEANVKKTHAIEISEFVLQEEIDSIFYETPYYLAPQKDGIKAYALLREALKKTKKVGVGEFVLRTHESLVIIKPYHDALLLNKLRYKDDIRETKSLNLPEAQHIKPAELKMAMQLIEQLTEEFKPEVFKDTYMDDLKKLIEAKAKGKKVKTAKPAPAREKVTDIMELLKKSIQAKAVKGR</sequence>
<comment type="caution">
    <text evidence="4">The sequence shown here is derived from an EMBL/GenBank/DDBJ whole genome shotgun (WGS) entry which is preliminary data.</text>
</comment>
<comment type="subunit">
    <text evidence="2">Homodimer. Interacts with LigD.</text>
</comment>
<dbReference type="HAMAP" id="MF_01875">
    <property type="entry name" value="Prokaryotic_Ku"/>
    <property type="match status" value="1"/>
</dbReference>
<keyword evidence="2" id="KW-0234">DNA repair</keyword>
<dbReference type="PANTHER" id="PTHR41251:SF1">
    <property type="entry name" value="NON-HOMOLOGOUS END JOINING PROTEIN KU"/>
    <property type="match status" value="1"/>
</dbReference>
<keyword evidence="5" id="KW-1185">Reference proteome</keyword>
<dbReference type="Proteomes" id="UP000288012">
    <property type="component" value="Unassembled WGS sequence"/>
</dbReference>